<feature type="domain" description="MATH" evidence="1">
    <location>
        <begin position="67"/>
        <end position="185"/>
    </location>
</feature>
<proteinExistence type="predicted"/>
<keyword evidence="3" id="KW-1185">Reference proteome</keyword>
<reference evidence="2" key="1">
    <citation type="submission" date="2022-12" db="EMBL/GenBank/DDBJ databases">
        <title>Draft genome assemblies for two species of Escallonia (Escalloniales).</title>
        <authorList>
            <person name="Chanderbali A."/>
            <person name="Dervinis C."/>
            <person name="Anghel I."/>
            <person name="Soltis D."/>
            <person name="Soltis P."/>
            <person name="Zapata F."/>
        </authorList>
    </citation>
    <scope>NUCLEOTIDE SEQUENCE</scope>
    <source>
        <strain evidence="2">UCBG92.1500</strain>
        <tissue evidence="2">Leaf</tissue>
    </source>
</reference>
<evidence type="ECO:0000259" key="1">
    <source>
        <dbReference type="PROSITE" id="PS50144"/>
    </source>
</evidence>
<dbReference type="AlphaFoldDB" id="A0AA88UU74"/>
<dbReference type="SUPFAM" id="SSF49599">
    <property type="entry name" value="TRAF domain-like"/>
    <property type="match status" value="2"/>
</dbReference>
<name>A0AA88UU74_9ASTE</name>
<dbReference type="InterPro" id="IPR002083">
    <property type="entry name" value="MATH/TRAF_dom"/>
</dbReference>
<dbReference type="PANTHER" id="PTHR46162:SF40">
    <property type="entry name" value="TRAF-LIKE FAMILY PROTEIN"/>
    <property type="match status" value="1"/>
</dbReference>
<accession>A0AA88UU74</accession>
<protein>
    <recommendedName>
        <fullName evidence="1">MATH domain-containing protein</fullName>
    </recommendedName>
</protein>
<dbReference type="PROSITE" id="PS50144">
    <property type="entry name" value="MATH"/>
    <property type="match status" value="1"/>
</dbReference>
<dbReference type="Gene3D" id="2.60.210.10">
    <property type="entry name" value="Apoptosis, Tumor Necrosis Factor Receptor Associated Protein 2, Chain A"/>
    <property type="match status" value="2"/>
</dbReference>
<gene>
    <name evidence="2" type="ORF">RJ640_012266</name>
</gene>
<dbReference type="Pfam" id="PF22486">
    <property type="entry name" value="MATH_2"/>
    <property type="match status" value="1"/>
</dbReference>
<dbReference type="Proteomes" id="UP001187471">
    <property type="component" value="Unassembled WGS sequence"/>
</dbReference>
<dbReference type="EMBL" id="JAVXUO010000144">
    <property type="protein sequence ID" value="KAK2995026.1"/>
    <property type="molecule type" value="Genomic_DNA"/>
</dbReference>
<evidence type="ECO:0000313" key="2">
    <source>
        <dbReference type="EMBL" id="KAK2995026.1"/>
    </source>
</evidence>
<sequence length="290" mass="33871">MGDESGILCRFYDKKKDWGLDLVSLETFRDTSNGYLNDDSCEFGVEVYVVEHTGKGESLSIIKNPKNNTFTWEIPNFSRVDEEQLWSKEFTICGHKWYVLFHIYFSELHSRVDRNLLPPGREVFVKYKLRILNQFGNADHEHIASVWFSAANASWGQPMFFSLKDLNNLSKGFLVNNMQYEAFKVMEIMRLLEVINEGTNHQGNRYLRLDSSQRLYSEHVSQGREDYDEPISGEVRENHMVGKTHELLVQGFWLFEEGKEKLRRQSPATIMTIVVDVDRSLKKVQLKRLA</sequence>
<comment type="caution">
    <text evidence="2">The sequence shown here is derived from an EMBL/GenBank/DDBJ whole genome shotgun (WGS) entry which is preliminary data.</text>
</comment>
<evidence type="ECO:0000313" key="3">
    <source>
        <dbReference type="Proteomes" id="UP001187471"/>
    </source>
</evidence>
<dbReference type="InterPro" id="IPR008974">
    <property type="entry name" value="TRAF-like"/>
</dbReference>
<dbReference type="CDD" id="cd00121">
    <property type="entry name" value="MATH"/>
    <property type="match status" value="1"/>
</dbReference>
<organism evidence="2 3">
    <name type="scientific">Escallonia rubra</name>
    <dbReference type="NCBI Taxonomy" id="112253"/>
    <lineage>
        <taxon>Eukaryota</taxon>
        <taxon>Viridiplantae</taxon>
        <taxon>Streptophyta</taxon>
        <taxon>Embryophyta</taxon>
        <taxon>Tracheophyta</taxon>
        <taxon>Spermatophyta</taxon>
        <taxon>Magnoliopsida</taxon>
        <taxon>eudicotyledons</taxon>
        <taxon>Gunneridae</taxon>
        <taxon>Pentapetalae</taxon>
        <taxon>asterids</taxon>
        <taxon>campanulids</taxon>
        <taxon>Escalloniales</taxon>
        <taxon>Escalloniaceae</taxon>
        <taxon>Escallonia</taxon>
    </lineage>
</organism>
<dbReference type="PANTHER" id="PTHR46162">
    <property type="entry name" value="TRAF-LIKE FAMILY PROTEIN"/>
    <property type="match status" value="1"/>
</dbReference>